<dbReference type="KEGG" id="kng:KNAG_0F01200"/>
<dbReference type="OrthoDB" id="4053921at2759"/>
<organism evidence="3 4">
    <name type="scientific">Huiozyma naganishii (strain ATCC MYA-139 / BCRC 22969 / CBS 8797 / KCTC 17520 / NBRC 10181 / NCYC 3082 / Yp74L-3)</name>
    <name type="common">Yeast</name>
    <name type="synonym">Kazachstania naganishii</name>
    <dbReference type="NCBI Taxonomy" id="1071383"/>
    <lineage>
        <taxon>Eukaryota</taxon>
        <taxon>Fungi</taxon>
        <taxon>Dikarya</taxon>
        <taxon>Ascomycota</taxon>
        <taxon>Saccharomycotina</taxon>
        <taxon>Saccharomycetes</taxon>
        <taxon>Saccharomycetales</taxon>
        <taxon>Saccharomycetaceae</taxon>
        <taxon>Huiozyma</taxon>
    </lineage>
</organism>
<name>J7RMJ6_HUIN7</name>
<feature type="compositionally biased region" description="Polar residues" evidence="1">
    <location>
        <begin position="268"/>
        <end position="281"/>
    </location>
</feature>
<dbReference type="GeneID" id="34526503"/>
<dbReference type="Proteomes" id="UP000006310">
    <property type="component" value="Chromosome 6"/>
</dbReference>
<dbReference type="AlphaFoldDB" id="J7RMJ6"/>
<feature type="transmembrane region" description="Helical" evidence="2">
    <location>
        <begin position="344"/>
        <end position="363"/>
    </location>
</feature>
<dbReference type="STRING" id="1071383.J7RMJ6"/>
<dbReference type="EMBL" id="HE978319">
    <property type="protein sequence ID" value="CCK70788.1"/>
    <property type="molecule type" value="Genomic_DNA"/>
</dbReference>
<accession>J7RMJ6</accession>
<proteinExistence type="predicted"/>
<gene>
    <name evidence="3" type="primary">KNAG0F01200</name>
    <name evidence="3" type="ordered locus">KNAG_0F01200</name>
</gene>
<reference evidence="3 4" key="1">
    <citation type="journal article" date="2011" name="Proc. Natl. Acad. Sci. U.S.A.">
        <title>Evolutionary erosion of yeast sex chromosomes by mating-type switching accidents.</title>
        <authorList>
            <person name="Gordon J.L."/>
            <person name="Armisen D."/>
            <person name="Proux-Wera E."/>
            <person name="Oheigeartaigh S.S."/>
            <person name="Byrne K.P."/>
            <person name="Wolfe K.H."/>
        </authorList>
    </citation>
    <scope>NUCLEOTIDE SEQUENCE [LARGE SCALE GENOMIC DNA]</scope>
    <source>
        <strain evidence="4">ATCC MYA-139 / BCRC 22969 / CBS 8797 / CCRC 22969 / KCTC 17520 / NBRC 10181 / NCYC 3082</strain>
    </source>
</reference>
<evidence type="ECO:0000256" key="2">
    <source>
        <dbReference type="SAM" id="Phobius"/>
    </source>
</evidence>
<keyword evidence="2" id="KW-1133">Transmembrane helix</keyword>
<keyword evidence="2" id="KW-0812">Transmembrane</keyword>
<feature type="region of interest" description="Disordered" evidence="1">
    <location>
        <begin position="33"/>
        <end position="73"/>
    </location>
</feature>
<feature type="region of interest" description="Disordered" evidence="1">
    <location>
        <begin position="1"/>
        <end position="21"/>
    </location>
</feature>
<feature type="compositionally biased region" description="Polar residues" evidence="1">
    <location>
        <begin position="56"/>
        <end position="72"/>
    </location>
</feature>
<feature type="compositionally biased region" description="Polar residues" evidence="1">
    <location>
        <begin position="1"/>
        <end position="11"/>
    </location>
</feature>
<sequence>MPVHSNQSTTRIGPRGGQHMDRTLTQAQAIREQKRRLKTNSNITDSAEDTEWDGESTGNPSVVSNNSTSIMNPNEALVTGSDETIKSEIGFRHLSNEGVLDRGAYADLKEDPDDEYFPSMISRNDLIFSSGRKHGGGSASRWDARPLYPKKRVTSHEGKGLTALRKSLGEPIPLHYMSQDNTDIPQPRISNLDPIRQAGTSKNVDHDILPDNEIEKKRKEMTAKWRTLLTKDKLSVEKKLKELELWHDSGKKIPQPKQPKQPERVPSVISSFGSPLPNISRTPPVPKADETEDFLLKLRDNVDSNSQKLDQIIALLSAKQPKTPSPEPSHGASILRNGIPTENMFWTLCIIVLFVGNVMVYHYL</sequence>
<dbReference type="RefSeq" id="XP_022465034.1">
    <property type="nucleotide sequence ID" value="XM_022608548.1"/>
</dbReference>
<evidence type="ECO:0000313" key="3">
    <source>
        <dbReference type="EMBL" id="CCK70788.1"/>
    </source>
</evidence>
<reference evidence="4" key="2">
    <citation type="submission" date="2012-08" db="EMBL/GenBank/DDBJ databases">
        <title>Genome sequence of Kazachstania naganishii.</title>
        <authorList>
            <person name="Gordon J.L."/>
            <person name="Armisen D."/>
            <person name="Proux-Wera E."/>
            <person name="OhEigeartaigh S.S."/>
            <person name="Byrne K.P."/>
            <person name="Wolfe K.H."/>
        </authorList>
    </citation>
    <scope>NUCLEOTIDE SEQUENCE [LARGE SCALE GENOMIC DNA]</scope>
    <source>
        <strain evidence="4">ATCC MYA-139 / BCRC 22969 / CBS 8797 / CCRC 22969 / KCTC 17520 / NBRC 10181 / NCYC 3082</strain>
    </source>
</reference>
<dbReference type="HOGENOM" id="CLU_858446_0_0_1"/>
<evidence type="ECO:0000313" key="4">
    <source>
        <dbReference type="Proteomes" id="UP000006310"/>
    </source>
</evidence>
<keyword evidence="4" id="KW-1185">Reference proteome</keyword>
<evidence type="ECO:0000256" key="1">
    <source>
        <dbReference type="SAM" id="MobiDB-lite"/>
    </source>
</evidence>
<feature type="region of interest" description="Disordered" evidence="1">
    <location>
        <begin position="247"/>
        <end position="287"/>
    </location>
</feature>
<protein>
    <submittedName>
        <fullName evidence="3">Uncharacterized protein</fullName>
    </submittedName>
</protein>
<keyword evidence="2" id="KW-0472">Membrane</keyword>